<organismHost>
    <name type="scientific">Homo sapiens</name>
    <name type="common">Human</name>
    <dbReference type="NCBI Taxonomy" id="9606"/>
</organismHost>
<reference evidence="5 6" key="1">
    <citation type="journal article" date="1995" name="J. Virol.">
        <title>Identification and characterization of a cDNA derived from multiple splicing that encodes envelope glycoprotein gp105 of human herpesvirus 6.</title>
        <authorList>
            <person name="Pfeiffer B."/>
            <person name="Thomson B."/>
            <person name="Chandran B."/>
        </authorList>
    </citation>
    <scope>NUCLEOTIDE SEQUENCE [LARGE SCALE GENOMIC DNA]</scope>
    <source>
        <strain evidence="5 6">JI</strain>
    </source>
</reference>
<dbReference type="EMBL" id="U43400">
    <property type="protein sequence ID" value="AAC54753.1"/>
    <property type="molecule type" value="Genomic_DNA"/>
</dbReference>
<keyword evidence="3" id="KW-0325">Glycoprotein</keyword>
<gene>
    <name evidence="5" type="primary">H8</name>
</gene>
<sequence length="90" mass="10503">MPVAIYCNLNIFSFSWEGIKAARINSNYGANEDPTPKLLEVEEFFDYIYEATCTTVEMRYPERKAQQVFASSKDSKKFFKSSVKRQNRDI</sequence>
<dbReference type="InterPro" id="IPR057862">
    <property type="entry name" value="Q2/Q1/105"/>
</dbReference>
<keyword evidence="2" id="KW-0946">Virion</keyword>
<dbReference type="Pfam" id="PF25736">
    <property type="entry name" value="Herpes_gQ2"/>
    <property type="match status" value="1"/>
</dbReference>
<evidence type="ECO:0000259" key="4">
    <source>
        <dbReference type="Pfam" id="PF25736"/>
    </source>
</evidence>
<evidence type="ECO:0000313" key="5">
    <source>
        <dbReference type="EMBL" id="AAC54753.1"/>
    </source>
</evidence>
<evidence type="ECO:0000256" key="3">
    <source>
        <dbReference type="ARBA" id="ARBA00023180"/>
    </source>
</evidence>
<comment type="subcellular location">
    <subcellularLocation>
        <location evidence="1">Virion</location>
    </subcellularLocation>
</comment>
<evidence type="ECO:0000256" key="1">
    <source>
        <dbReference type="ARBA" id="ARBA00004328"/>
    </source>
</evidence>
<evidence type="ECO:0000313" key="6">
    <source>
        <dbReference type="Proteomes" id="UP000009246"/>
    </source>
</evidence>
<accession>Q69519</accession>
<dbReference type="Proteomes" id="UP000009246">
    <property type="component" value="Segment"/>
</dbReference>
<proteinExistence type="predicted"/>
<protein>
    <submittedName>
        <fullName evidence="5">H8 protein</fullName>
    </submittedName>
</protein>
<dbReference type="PIR" id="T41993">
    <property type="entry name" value="T41993"/>
</dbReference>
<feature type="domain" description="Glycoprotein Q2/Q1/105" evidence="4">
    <location>
        <begin position="14"/>
        <end position="85"/>
    </location>
</feature>
<evidence type="ECO:0000256" key="2">
    <source>
        <dbReference type="ARBA" id="ARBA00022844"/>
    </source>
</evidence>
<organism evidence="5 6">
    <name type="scientific">Human herpesvirus 7 (strain JI)</name>
    <name type="common">HHV-7</name>
    <name type="synonym">Human T lymphotropic virus</name>
    <dbReference type="NCBI Taxonomy" id="57278"/>
    <lineage>
        <taxon>Viruses</taxon>
        <taxon>Duplodnaviria</taxon>
        <taxon>Heunggongvirae</taxon>
        <taxon>Peploviricota</taxon>
        <taxon>Herviviricetes</taxon>
        <taxon>Herpesvirales</taxon>
        <taxon>Orthoherpesviridae</taxon>
        <taxon>Betaherpesvirinae</taxon>
        <taxon>Roseolovirus</taxon>
        <taxon>Roseolovirus humanbeta7</taxon>
        <taxon>Human betaherpesvirus 7</taxon>
    </lineage>
</organism>
<name>Q69519_HHV7J</name>